<organism evidence="3 4">
    <name type="scientific">Stegodyphus mimosarum</name>
    <name type="common">African social velvet spider</name>
    <dbReference type="NCBI Taxonomy" id="407821"/>
    <lineage>
        <taxon>Eukaryota</taxon>
        <taxon>Metazoa</taxon>
        <taxon>Ecdysozoa</taxon>
        <taxon>Arthropoda</taxon>
        <taxon>Chelicerata</taxon>
        <taxon>Arachnida</taxon>
        <taxon>Araneae</taxon>
        <taxon>Araneomorphae</taxon>
        <taxon>Entelegynae</taxon>
        <taxon>Eresoidea</taxon>
        <taxon>Eresidae</taxon>
        <taxon>Stegodyphus</taxon>
    </lineage>
</organism>
<keyword evidence="1" id="KW-0732">Signal</keyword>
<accession>A0A087TQE9</accession>
<evidence type="ECO:0000313" key="3">
    <source>
        <dbReference type="EMBL" id="KFM67338.1"/>
    </source>
</evidence>
<feature type="non-terminal residue" evidence="3">
    <location>
        <position position="83"/>
    </location>
</feature>
<evidence type="ECO:0000259" key="2">
    <source>
        <dbReference type="Pfam" id="PF01826"/>
    </source>
</evidence>
<feature type="signal peptide" evidence="1">
    <location>
        <begin position="1"/>
        <end position="19"/>
    </location>
</feature>
<name>A0A087TQE9_STEMI</name>
<dbReference type="Proteomes" id="UP000054359">
    <property type="component" value="Unassembled WGS sequence"/>
</dbReference>
<dbReference type="SUPFAM" id="SSF57567">
    <property type="entry name" value="Serine protease inhibitors"/>
    <property type="match status" value="1"/>
</dbReference>
<dbReference type="Pfam" id="PF01826">
    <property type="entry name" value="TIL"/>
    <property type="match status" value="1"/>
</dbReference>
<keyword evidence="4" id="KW-1185">Reference proteome</keyword>
<dbReference type="OrthoDB" id="6432833at2759"/>
<dbReference type="EMBL" id="KK116287">
    <property type="protein sequence ID" value="KFM67338.1"/>
    <property type="molecule type" value="Genomic_DNA"/>
</dbReference>
<dbReference type="Gene3D" id="2.10.25.10">
    <property type="entry name" value="Laminin"/>
    <property type="match status" value="1"/>
</dbReference>
<dbReference type="CDD" id="cd19941">
    <property type="entry name" value="TIL"/>
    <property type="match status" value="1"/>
</dbReference>
<feature type="chain" id="PRO_5001829917" description="TIL domain-containing protein" evidence="1">
    <location>
        <begin position="20"/>
        <end position="83"/>
    </location>
</feature>
<reference evidence="3 4" key="1">
    <citation type="submission" date="2013-11" db="EMBL/GenBank/DDBJ databases">
        <title>Genome sequencing of Stegodyphus mimosarum.</title>
        <authorList>
            <person name="Bechsgaard J."/>
        </authorList>
    </citation>
    <scope>NUCLEOTIDE SEQUENCE [LARGE SCALE GENOMIC DNA]</scope>
</reference>
<dbReference type="InterPro" id="IPR036084">
    <property type="entry name" value="Ser_inhib-like_sf"/>
</dbReference>
<dbReference type="AlphaFoldDB" id="A0A087TQE9"/>
<protein>
    <recommendedName>
        <fullName evidence="2">TIL domain-containing protein</fullName>
    </recommendedName>
</protein>
<dbReference type="OMA" id="DNACVKP"/>
<proteinExistence type="predicted"/>
<gene>
    <name evidence="3" type="ORF">X975_11725</name>
</gene>
<feature type="domain" description="TIL" evidence="2">
    <location>
        <begin position="32"/>
        <end position="82"/>
    </location>
</feature>
<evidence type="ECO:0000256" key="1">
    <source>
        <dbReference type="SAM" id="SignalP"/>
    </source>
</evidence>
<evidence type="ECO:0000313" key="4">
    <source>
        <dbReference type="Proteomes" id="UP000054359"/>
    </source>
</evidence>
<dbReference type="InterPro" id="IPR002919">
    <property type="entry name" value="TIL_dom"/>
</dbReference>
<sequence>MKTFALVLIAAVLVAVCYARPREDIGICDPVKGEVFKSCGSACPDTCSNYNEVRPCTLQCVRGCFCPSGTVRRESDQYCVKPE</sequence>